<accession>A0ABR2QZ74</accession>
<proteinExistence type="predicted"/>
<name>A0ABR2QZ74_9ROSI</name>
<dbReference type="EMBL" id="JBBPBN010000030">
    <property type="protein sequence ID" value="KAK9005840.1"/>
    <property type="molecule type" value="Genomic_DNA"/>
</dbReference>
<reference evidence="2 3" key="1">
    <citation type="journal article" date="2024" name="G3 (Bethesda)">
        <title>Genome assembly of Hibiscus sabdariffa L. provides insights into metabolisms of medicinal natural products.</title>
        <authorList>
            <person name="Kim T."/>
        </authorList>
    </citation>
    <scope>NUCLEOTIDE SEQUENCE [LARGE SCALE GENOMIC DNA]</scope>
    <source>
        <strain evidence="2">TK-2024</strain>
        <tissue evidence="2">Old leaves</tissue>
    </source>
</reference>
<feature type="region of interest" description="Disordered" evidence="1">
    <location>
        <begin position="183"/>
        <end position="262"/>
    </location>
</feature>
<gene>
    <name evidence="2" type="ORF">V6N11_043260</name>
</gene>
<evidence type="ECO:0000313" key="2">
    <source>
        <dbReference type="EMBL" id="KAK9005840.1"/>
    </source>
</evidence>
<evidence type="ECO:0000256" key="1">
    <source>
        <dbReference type="SAM" id="MobiDB-lite"/>
    </source>
</evidence>
<sequence>MNATKTTYGPWMRAPMKTKMLAPYQCRGVVYCQSMVTREASYARPNLPSLLVSNAMKQGPNLGIGISDKELDELAKIADELGVNSSLFAASCAAPTSIVDRGKESIAPLLTSEFELGSPSKGDYAIIAEYEHIVLPIDLDPGSLPKVSQSVGSSCMMQIIGIEHGTIDVPKARKPGLPLCARERTVKRVSSSHHRRSLPPTDSRKVDIDEATRSNKRSRHGKHQSSLSTKHSRSGNDLADATEDKDMGLDMAEAVEQPRPVH</sequence>
<protein>
    <submittedName>
        <fullName evidence="2">Uncharacterized protein</fullName>
    </submittedName>
</protein>
<keyword evidence="3" id="KW-1185">Reference proteome</keyword>
<feature type="compositionally biased region" description="Basic residues" evidence="1">
    <location>
        <begin position="214"/>
        <end position="223"/>
    </location>
</feature>
<evidence type="ECO:0000313" key="3">
    <source>
        <dbReference type="Proteomes" id="UP001396334"/>
    </source>
</evidence>
<dbReference type="Proteomes" id="UP001396334">
    <property type="component" value="Unassembled WGS sequence"/>
</dbReference>
<organism evidence="2 3">
    <name type="scientific">Hibiscus sabdariffa</name>
    <name type="common">roselle</name>
    <dbReference type="NCBI Taxonomy" id="183260"/>
    <lineage>
        <taxon>Eukaryota</taxon>
        <taxon>Viridiplantae</taxon>
        <taxon>Streptophyta</taxon>
        <taxon>Embryophyta</taxon>
        <taxon>Tracheophyta</taxon>
        <taxon>Spermatophyta</taxon>
        <taxon>Magnoliopsida</taxon>
        <taxon>eudicotyledons</taxon>
        <taxon>Gunneridae</taxon>
        <taxon>Pentapetalae</taxon>
        <taxon>rosids</taxon>
        <taxon>malvids</taxon>
        <taxon>Malvales</taxon>
        <taxon>Malvaceae</taxon>
        <taxon>Malvoideae</taxon>
        <taxon>Hibiscus</taxon>
    </lineage>
</organism>
<feature type="compositionally biased region" description="Basic residues" evidence="1">
    <location>
        <begin position="187"/>
        <end position="197"/>
    </location>
</feature>
<feature type="compositionally biased region" description="Basic and acidic residues" evidence="1">
    <location>
        <begin position="202"/>
        <end position="213"/>
    </location>
</feature>
<comment type="caution">
    <text evidence="2">The sequence shown here is derived from an EMBL/GenBank/DDBJ whole genome shotgun (WGS) entry which is preliminary data.</text>
</comment>